<feature type="region of interest" description="Disordered" evidence="1">
    <location>
        <begin position="56"/>
        <end position="84"/>
    </location>
</feature>
<evidence type="ECO:0000256" key="1">
    <source>
        <dbReference type="SAM" id="MobiDB-lite"/>
    </source>
</evidence>
<gene>
    <name evidence="2" type="ORF">CYMTET_25090</name>
</gene>
<name>A0AAE0FV97_9CHLO</name>
<sequence>MVGGSDSQKAKADDEPTGSIQPEAAGVQPTPADSDQAMMKKLSLLQQQQITLMMEQPTHLNTDKANGDVAGSSTQTKGDKELARRQKLHYCPYREDNPYPTRPAALETQMPQLYDLYGDKTFNSLNKKALSSLKYE</sequence>
<organism evidence="2 3">
    <name type="scientific">Cymbomonas tetramitiformis</name>
    <dbReference type="NCBI Taxonomy" id="36881"/>
    <lineage>
        <taxon>Eukaryota</taxon>
        <taxon>Viridiplantae</taxon>
        <taxon>Chlorophyta</taxon>
        <taxon>Pyramimonadophyceae</taxon>
        <taxon>Pyramimonadales</taxon>
        <taxon>Pyramimonadaceae</taxon>
        <taxon>Cymbomonas</taxon>
    </lineage>
</organism>
<keyword evidence="3" id="KW-1185">Reference proteome</keyword>
<dbReference type="AlphaFoldDB" id="A0AAE0FV97"/>
<feature type="region of interest" description="Disordered" evidence="1">
    <location>
        <begin position="1"/>
        <end position="41"/>
    </location>
</feature>
<accession>A0AAE0FV97</accession>
<evidence type="ECO:0000313" key="3">
    <source>
        <dbReference type="Proteomes" id="UP001190700"/>
    </source>
</evidence>
<dbReference type="EMBL" id="LGRX02013276">
    <property type="protein sequence ID" value="KAK3266273.1"/>
    <property type="molecule type" value="Genomic_DNA"/>
</dbReference>
<proteinExistence type="predicted"/>
<dbReference type="Proteomes" id="UP001190700">
    <property type="component" value="Unassembled WGS sequence"/>
</dbReference>
<protein>
    <submittedName>
        <fullName evidence="2">Uncharacterized protein</fullName>
    </submittedName>
</protein>
<comment type="caution">
    <text evidence="2">The sequence shown here is derived from an EMBL/GenBank/DDBJ whole genome shotgun (WGS) entry which is preliminary data.</text>
</comment>
<evidence type="ECO:0000313" key="2">
    <source>
        <dbReference type="EMBL" id="KAK3266273.1"/>
    </source>
</evidence>
<reference evidence="2 3" key="1">
    <citation type="journal article" date="2015" name="Genome Biol. Evol.">
        <title>Comparative Genomics of a Bacterivorous Green Alga Reveals Evolutionary Causalities and Consequences of Phago-Mixotrophic Mode of Nutrition.</title>
        <authorList>
            <person name="Burns J.A."/>
            <person name="Paasch A."/>
            <person name="Narechania A."/>
            <person name="Kim E."/>
        </authorList>
    </citation>
    <scope>NUCLEOTIDE SEQUENCE [LARGE SCALE GENOMIC DNA]</scope>
    <source>
        <strain evidence="2 3">PLY_AMNH</strain>
    </source>
</reference>